<sequence>MDRRVGEHSGGLLEGGRREPRLSSERRLGDAHEFGASRCGGVTFCHDRAVARLERRALDQFAREEVRVTGLEDRHALEHLAHNDLDVLVMNRHALRAVDLLHLICQMQLHLTVAENAENLLGINRTHYQRVAHVDASAVFDEQTSTLGNRVADLFGAIIRDDDNLAGAIGIFETDPTSDIADGRDALGGTRLKQLDHARKTMCDVIASHTTGVEGTHRQLGAGLAD</sequence>
<organism evidence="2">
    <name type="scientific">freshwater metagenome</name>
    <dbReference type="NCBI Taxonomy" id="449393"/>
    <lineage>
        <taxon>unclassified sequences</taxon>
        <taxon>metagenomes</taxon>
        <taxon>ecological metagenomes</taxon>
    </lineage>
</organism>
<proteinExistence type="predicted"/>
<dbReference type="EMBL" id="CAFBMR010000166">
    <property type="protein sequence ID" value="CAB4933346.1"/>
    <property type="molecule type" value="Genomic_DNA"/>
</dbReference>
<evidence type="ECO:0000256" key="1">
    <source>
        <dbReference type="SAM" id="MobiDB-lite"/>
    </source>
</evidence>
<name>A0A6J7IRJ9_9ZZZZ</name>
<gene>
    <name evidence="2" type="ORF">UFOPK3610_02053</name>
</gene>
<feature type="region of interest" description="Disordered" evidence="1">
    <location>
        <begin position="1"/>
        <end position="26"/>
    </location>
</feature>
<feature type="compositionally biased region" description="Basic and acidic residues" evidence="1">
    <location>
        <begin position="15"/>
        <end position="26"/>
    </location>
</feature>
<dbReference type="AlphaFoldDB" id="A0A6J7IRJ9"/>
<accession>A0A6J7IRJ9</accession>
<reference evidence="2" key="1">
    <citation type="submission" date="2020-05" db="EMBL/GenBank/DDBJ databases">
        <authorList>
            <person name="Chiriac C."/>
            <person name="Salcher M."/>
            <person name="Ghai R."/>
            <person name="Kavagutti S V."/>
        </authorList>
    </citation>
    <scope>NUCLEOTIDE SEQUENCE</scope>
</reference>
<protein>
    <submittedName>
        <fullName evidence="2">Unannotated protein</fullName>
    </submittedName>
</protein>
<evidence type="ECO:0000313" key="2">
    <source>
        <dbReference type="EMBL" id="CAB4933346.1"/>
    </source>
</evidence>